<dbReference type="AlphaFoldDB" id="A0A9P4H437"/>
<comment type="caution">
    <text evidence="2">The sequence shown here is derived from an EMBL/GenBank/DDBJ whole genome shotgun (WGS) entry which is preliminary data.</text>
</comment>
<dbReference type="InterPro" id="IPR010730">
    <property type="entry name" value="HET"/>
</dbReference>
<proteinExistence type="predicted"/>
<evidence type="ECO:0000313" key="2">
    <source>
        <dbReference type="EMBL" id="KAF2027656.1"/>
    </source>
</evidence>
<dbReference type="PANTHER" id="PTHR10622">
    <property type="entry name" value="HET DOMAIN-CONTAINING PROTEIN"/>
    <property type="match status" value="1"/>
</dbReference>
<keyword evidence="3" id="KW-1185">Reference proteome</keyword>
<evidence type="ECO:0000313" key="3">
    <source>
        <dbReference type="Proteomes" id="UP000799777"/>
    </source>
</evidence>
<accession>A0A9P4H437</accession>
<dbReference type="EMBL" id="ML978223">
    <property type="protein sequence ID" value="KAF2027656.1"/>
    <property type="molecule type" value="Genomic_DNA"/>
</dbReference>
<reference evidence="2" key="1">
    <citation type="journal article" date="2020" name="Stud. Mycol.">
        <title>101 Dothideomycetes genomes: a test case for predicting lifestyles and emergence of pathogens.</title>
        <authorList>
            <person name="Haridas S."/>
            <person name="Albert R."/>
            <person name="Binder M."/>
            <person name="Bloem J."/>
            <person name="Labutti K."/>
            <person name="Salamov A."/>
            <person name="Andreopoulos B."/>
            <person name="Baker S."/>
            <person name="Barry K."/>
            <person name="Bills G."/>
            <person name="Bluhm B."/>
            <person name="Cannon C."/>
            <person name="Castanera R."/>
            <person name="Culley D."/>
            <person name="Daum C."/>
            <person name="Ezra D."/>
            <person name="Gonzalez J."/>
            <person name="Henrissat B."/>
            <person name="Kuo A."/>
            <person name="Liang C."/>
            <person name="Lipzen A."/>
            <person name="Lutzoni F."/>
            <person name="Magnuson J."/>
            <person name="Mondo S."/>
            <person name="Nolan M."/>
            <person name="Ohm R."/>
            <person name="Pangilinan J."/>
            <person name="Park H.-J."/>
            <person name="Ramirez L."/>
            <person name="Alfaro M."/>
            <person name="Sun H."/>
            <person name="Tritt A."/>
            <person name="Yoshinaga Y."/>
            <person name="Zwiers L.-H."/>
            <person name="Turgeon B."/>
            <person name="Goodwin S."/>
            <person name="Spatafora J."/>
            <person name="Crous P."/>
            <person name="Grigoriev I."/>
        </authorList>
    </citation>
    <scope>NUCLEOTIDE SEQUENCE</scope>
    <source>
        <strain evidence="2">CBS 110217</strain>
    </source>
</reference>
<dbReference type="Proteomes" id="UP000799777">
    <property type="component" value="Unassembled WGS sequence"/>
</dbReference>
<dbReference type="PANTHER" id="PTHR10622:SF10">
    <property type="entry name" value="HET DOMAIN-CONTAINING PROTEIN"/>
    <property type="match status" value="1"/>
</dbReference>
<protein>
    <recommendedName>
        <fullName evidence="1">Heterokaryon incompatibility domain-containing protein</fullName>
    </recommendedName>
</protein>
<dbReference type="Pfam" id="PF06985">
    <property type="entry name" value="HET"/>
    <property type="match status" value="1"/>
</dbReference>
<sequence length="457" mass="52261">MTPNRSAATLAKPGYMKIVKTCEIARSNYNLPYAWVDTCCINKASSAELSEAINSMFRWYEEAWVCLAHLSDVTDTQLSFHQSRWYTRGWTLQELIAPKDVVFFDGDWTFRGTKQTMSTHISMITGIPEQVLDRSLDLHEIPVAQRFSWASKRETTRVEDLAYSLLGIFNINMAMLYGEGDRAFIRLQEQILSQSADMSIFLWTDLQTNQEYTGLLSPSPACFREMRQVIAEPTFTQREFYLTNRGIRMKLGIAWGDDTGLAVLPLKHSVGANGQPSGIYLRRVGLDLFARARPQDYAKVESKRFYTVFTAVKTLSSSQSTTITNRIINISFPDDICVTRVEPHGSWDHSNRIFYSTHAGAFLGYMQLSHVNHIQSYNQFAIVLCFKHGLWSAGVVDGIRWRSIRDAFYSHYKENLHELQYDSTMHDVEMGGIQIIHPEITIHMRGSLQPCIEVRIA</sequence>
<dbReference type="OrthoDB" id="20872at2759"/>
<name>A0A9P4H437_9PLEO</name>
<organism evidence="2 3">
    <name type="scientific">Setomelanomma holmii</name>
    <dbReference type="NCBI Taxonomy" id="210430"/>
    <lineage>
        <taxon>Eukaryota</taxon>
        <taxon>Fungi</taxon>
        <taxon>Dikarya</taxon>
        <taxon>Ascomycota</taxon>
        <taxon>Pezizomycotina</taxon>
        <taxon>Dothideomycetes</taxon>
        <taxon>Pleosporomycetidae</taxon>
        <taxon>Pleosporales</taxon>
        <taxon>Pleosporineae</taxon>
        <taxon>Phaeosphaeriaceae</taxon>
        <taxon>Setomelanomma</taxon>
    </lineage>
</organism>
<evidence type="ECO:0000259" key="1">
    <source>
        <dbReference type="Pfam" id="PF06985"/>
    </source>
</evidence>
<feature type="domain" description="Heterokaryon incompatibility" evidence="1">
    <location>
        <begin position="23"/>
        <end position="77"/>
    </location>
</feature>
<gene>
    <name evidence="2" type="ORF">EK21DRAFT_71377</name>
</gene>